<organism evidence="9 10">
    <name type="scientific">Candidatus Sherwoodlollariibacterium unditelluris</name>
    <dbReference type="NCBI Taxonomy" id="1974757"/>
    <lineage>
        <taxon>Bacteria</taxon>
        <taxon>Pseudomonadati</taxon>
        <taxon>Candidatus Omnitrophota</taxon>
        <taxon>Candidatus Sherwoodlollariibacterium</taxon>
    </lineage>
</organism>
<feature type="domain" description="RecX third three-helical" evidence="7">
    <location>
        <begin position="113"/>
        <end position="153"/>
    </location>
</feature>
<evidence type="ECO:0000259" key="8">
    <source>
        <dbReference type="Pfam" id="PF21982"/>
    </source>
</evidence>
<dbReference type="InterPro" id="IPR053924">
    <property type="entry name" value="RecX_HTH_2nd"/>
</dbReference>
<keyword evidence="4 5" id="KW-0963">Cytoplasm</keyword>
<comment type="function">
    <text evidence="5">Modulates RecA activity.</text>
</comment>
<protein>
    <recommendedName>
        <fullName evidence="3 5">Regulatory protein RecX</fullName>
    </recommendedName>
</protein>
<comment type="caution">
    <text evidence="9">The sequence shown here is derived from an EMBL/GenBank/DDBJ whole genome shotgun (WGS) entry which is preliminary data.</text>
</comment>
<dbReference type="HAMAP" id="MF_01114">
    <property type="entry name" value="RecX"/>
    <property type="match status" value="1"/>
</dbReference>
<dbReference type="Pfam" id="PF21982">
    <property type="entry name" value="RecX_HTH1"/>
    <property type="match status" value="1"/>
</dbReference>
<dbReference type="PANTHER" id="PTHR33602:SF1">
    <property type="entry name" value="REGULATORY PROTEIN RECX FAMILY PROTEIN"/>
    <property type="match status" value="1"/>
</dbReference>
<name>A0A2G9YK85_9BACT</name>
<sequence length="162" mass="18916">MLPKGEIDYFLRAKKYAFLLLKFRLRSEKEIAERLKQKKFPEQAIKETVVFLKERKFIDDVAFTKAWVSSRLRRPFGLRKIKQELAQKGIAKEIIHDALAQAKEHYNESQIVSQLAQPRFSKLKGIEPLKAKARVYGYLMRRGFSPDVIMEVIRDIGKGSSF</sequence>
<dbReference type="Proteomes" id="UP000231292">
    <property type="component" value="Unassembled WGS sequence"/>
</dbReference>
<dbReference type="PANTHER" id="PTHR33602">
    <property type="entry name" value="REGULATORY PROTEIN RECX FAMILY PROTEIN"/>
    <property type="match status" value="1"/>
</dbReference>
<evidence type="ECO:0000256" key="4">
    <source>
        <dbReference type="ARBA" id="ARBA00022490"/>
    </source>
</evidence>
<evidence type="ECO:0000256" key="1">
    <source>
        <dbReference type="ARBA" id="ARBA00004496"/>
    </source>
</evidence>
<comment type="similarity">
    <text evidence="2 5">Belongs to the RecX family.</text>
</comment>
<dbReference type="GO" id="GO:0006282">
    <property type="term" value="P:regulation of DNA repair"/>
    <property type="evidence" value="ECO:0007669"/>
    <property type="project" value="UniProtKB-UniRule"/>
</dbReference>
<dbReference type="GO" id="GO:0005737">
    <property type="term" value="C:cytoplasm"/>
    <property type="evidence" value="ECO:0007669"/>
    <property type="project" value="UniProtKB-SubCell"/>
</dbReference>
<feature type="domain" description="RecX second three-helical" evidence="6">
    <location>
        <begin position="59"/>
        <end position="99"/>
    </location>
</feature>
<dbReference type="Pfam" id="PF02631">
    <property type="entry name" value="RecX_HTH2"/>
    <property type="match status" value="1"/>
</dbReference>
<evidence type="ECO:0000313" key="9">
    <source>
        <dbReference type="EMBL" id="PIP19552.1"/>
    </source>
</evidence>
<evidence type="ECO:0000256" key="5">
    <source>
        <dbReference type="HAMAP-Rule" id="MF_01114"/>
    </source>
</evidence>
<dbReference type="Gene3D" id="1.10.10.10">
    <property type="entry name" value="Winged helix-like DNA-binding domain superfamily/Winged helix DNA-binding domain"/>
    <property type="match status" value="3"/>
</dbReference>
<evidence type="ECO:0000256" key="3">
    <source>
        <dbReference type="ARBA" id="ARBA00018111"/>
    </source>
</evidence>
<gene>
    <name evidence="5" type="primary">recX</name>
    <name evidence="9" type="ORF">COX41_02205</name>
</gene>
<accession>A0A2G9YK85</accession>
<comment type="subcellular location">
    <subcellularLocation>
        <location evidence="1 5">Cytoplasm</location>
    </subcellularLocation>
</comment>
<dbReference type="InterPro" id="IPR053925">
    <property type="entry name" value="RecX_HTH_3rd"/>
</dbReference>
<feature type="domain" description="RecX first three-helical" evidence="8">
    <location>
        <begin position="13"/>
        <end position="52"/>
    </location>
</feature>
<dbReference type="InterPro" id="IPR003783">
    <property type="entry name" value="Regulatory_RecX"/>
</dbReference>
<proteinExistence type="inferred from homology"/>
<dbReference type="AlphaFoldDB" id="A0A2G9YK85"/>
<evidence type="ECO:0000259" key="7">
    <source>
        <dbReference type="Pfam" id="PF21981"/>
    </source>
</evidence>
<dbReference type="InterPro" id="IPR036388">
    <property type="entry name" value="WH-like_DNA-bd_sf"/>
</dbReference>
<evidence type="ECO:0000313" key="10">
    <source>
        <dbReference type="Proteomes" id="UP000231292"/>
    </source>
</evidence>
<evidence type="ECO:0000259" key="6">
    <source>
        <dbReference type="Pfam" id="PF02631"/>
    </source>
</evidence>
<dbReference type="InterPro" id="IPR053926">
    <property type="entry name" value="RecX_HTH_1st"/>
</dbReference>
<dbReference type="Pfam" id="PF21981">
    <property type="entry name" value="RecX_HTH3"/>
    <property type="match status" value="1"/>
</dbReference>
<reference evidence="9 10" key="1">
    <citation type="submission" date="2017-09" db="EMBL/GenBank/DDBJ databases">
        <title>Depth-based differentiation of microbial function through sediment-hosted aquifers and enrichment of novel symbionts in the deep terrestrial subsurface.</title>
        <authorList>
            <person name="Probst A.J."/>
            <person name="Ladd B."/>
            <person name="Jarett J.K."/>
            <person name="Geller-Mcgrath D.E."/>
            <person name="Sieber C.M."/>
            <person name="Emerson J.B."/>
            <person name="Anantharaman K."/>
            <person name="Thomas B.C."/>
            <person name="Malmstrom R."/>
            <person name="Stieglmeier M."/>
            <person name="Klingl A."/>
            <person name="Woyke T."/>
            <person name="Ryan C.M."/>
            <person name="Banfield J.F."/>
        </authorList>
    </citation>
    <scope>NUCLEOTIDE SEQUENCE [LARGE SCALE GENOMIC DNA]</scope>
    <source>
        <strain evidence="9">CG23_combo_of_CG06-09_8_20_14_all_41_10</strain>
    </source>
</reference>
<dbReference type="EMBL" id="PCRK01000047">
    <property type="protein sequence ID" value="PIP19552.1"/>
    <property type="molecule type" value="Genomic_DNA"/>
</dbReference>
<evidence type="ECO:0000256" key="2">
    <source>
        <dbReference type="ARBA" id="ARBA00009695"/>
    </source>
</evidence>